<proteinExistence type="predicted"/>
<evidence type="ECO:0000313" key="4">
    <source>
        <dbReference type="Proteomes" id="UP001166021"/>
    </source>
</evidence>
<dbReference type="Pfam" id="PF13669">
    <property type="entry name" value="Glyoxalase_4"/>
    <property type="match status" value="1"/>
</dbReference>
<organism evidence="3 4">
    <name type="scientific">Maribacter aquimaris</name>
    <dbReference type="NCBI Taxonomy" id="2737171"/>
    <lineage>
        <taxon>Bacteria</taxon>
        <taxon>Pseudomonadati</taxon>
        <taxon>Bacteroidota</taxon>
        <taxon>Flavobacteriia</taxon>
        <taxon>Flavobacteriales</taxon>
        <taxon>Flavobacteriaceae</taxon>
        <taxon>Maribacter</taxon>
    </lineage>
</organism>
<accession>A0ABR7V9L2</accession>
<protein>
    <submittedName>
        <fullName evidence="3">VOC family protein</fullName>
    </submittedName>
</protein>
<dbReference type="InterPro" id="IPR037523">
    <property type="entry name" value="VOC_core"/>
</dbReference>
<dbReference type="InterPro" id="IPR051785">
    <property type="entry name" value="MMCE/EMCE_epimerase"/>
</dbReference>
<dbReference type="Proteomes" id="UP001166021">
    <property type="component" value="Unassembled WGS sequence"/>
</dbReference>
<dbReference type="InterPro" id="IPR029068">
    <property type="entry name" value="Glyas_Bleomycin-R_OHBP_Dase"/>
</dbReference>
<sequence length="140" mass="15877">MGNPIQNSSFGLDFHHVGVLVTDIVSSLEHFSVVFGKESISEIYEVSTQKVKVCFVKNGENSFLELVQPLGDDSVVSKLLKKRITYYHVAYKVIDIRHSIHQLEELNYKSLDVFNSEAFEGKLCAFLFTPDGHLIELIEK</sequence>
<dbReference type="PANTHER" id="PTHR43048:SF3">
    <property type="entry name" value="METHYLMALONYL-COA EPIMERASE, MITOCHONDRIAL"/>
    <property type="match status" value="1"/>
</dbReference>
<name>A0ABR7V9L2_9FLAO</name>
<keyword evidence="4" id="KW-1185">Reference proteome</keyword>
<feature type="domain" description="VOC" evidence="2">
    <location>
        <begin position="13"/>
        <end position="140"/>
    </location>
</feature>
<dbReference type="RefSeq" id="WP_188245448.1">
    <property type="nucleotide sequence ID" value="NZ_JABTCF010000018.1"/>
</dbReference>
<evidence type="ECO:0000256" key="1">
    <source>
        <dbReference type="ARBA" id="ARBA00022723"/>
    </source>
</evidence>
<gene>
    <name evidence="3" type="ORF">HPE56_19635</name>
</gene>
<dbReference type="PANTHER" id="PTHR43048">
    <property type="entry name" value="METHYLMALONYL-COA EPIMERASE"/>
    <property type="match status" value="1"/>
</dbReference>
<dbReference type="PROSITE" id="PS51819">
    <property type="entry name" value="VOC"/>
    <property type="match status" value="1"/>
</dbReference>
<dbReference type="EMBL" id="JABTCF010000018">
    <property type="protein sequence ID" value="MBD0780017.1"/>
    <property type="molecule type" value="Genomic_DNA"/>
</dbReference>
<comment type="caution">
    <text evidence="3">The sequence shown here is derived from an EMBL/GenBank/DDBJ whole genome shotgun (WGS) entry which is preliminary data.</text>
</comment>
<evidence type="ECO:0000313" key="3">
    <source>
        <dbReference type="EMBL" id="MBD0780017.1"/>
    </source>
</evidence>
<evidence type="ECO:0000259" key="2">
    <source>
        <dbReference type="PROSITE" id="PS51819"/>
    </source>
</evidence>
<dbReference type="SUPFAM" id="SSF54593">
    <property type="entry name" value="Glyoxalase/Bleomycin resistance protein/Dihydroxybiphenyl dioxygenase"/>
    <property type="match status" value="1"/>
</dbReference>
<reference evidence="3" key="1">
    <citation type="submission" date="2020-05" db="EMBL/GenBank/DDBJ databases">
        <title>The draft genome sequence of Maribacter sp. ANRC-HE7.</title>
        <authorList>
            <person name="Mu L."/>
        </authorList>
    </citation>
    <scope>NUCLEOTIDE SEQUENCE</scope>
    <source>
        <strain evidence="3">ANRC-HE7</strain>
    </source>
</reference>
<keyword evidence="1" id="KW-0479">Metal-binding</keyword>
<dbReference type="Gene3D" id="3.10.180.10">
    <property type="entry name" value="2,3-Dihydroxybiphenyl 1,2-Dioxygenase, domain 1"/>
    <property type="match status" value="1"/>
</dbReference>